<dbReference type="Proteomes" id="UP001303647">
    <property type="component" value="Unassembled WGS sequence"/>
</dbReference>
<evidence type="ECO:0000313" key="2">
    <source>
        <dbReference type="Proteomes" id="UP001303647"/>
    </source>
</evidence>
<sequence length="120" mass="12833">MTADAVTLVKTRGATIVTPDCQTTRELYGRTPDPIWPLVDLGACGAPYNPPDRVACHVTSTMGSVARHVDAAVKDEYVNVGEFPGTSGICQGVITDPREPIGDCPAWTSGKPWLRSYNTV</sequence>
<protein>
    <submittedName>
        <fullName evidence="1">Uncharacterized protein</fullName>
    </submittedName>
</protein>
<keyword evidence="2" id="KW-1185">Reference proteome</keyword>
<comment type="caution">
    <text evidence="1">The sequence shown here is derived from an EMBL/GenBank/DDBJ whole genome shotgun (WGS) entry which is preliminary data.</text>
</comment>
<dbReference type="AlphaFoldDB" id="A0AAN7CK06"/>
<reference evidence="1" key="2">
    <citation type="submission" date="2023-05" db="EMBL/GenBank/DDBJ databases">
        <authorList>
            <consortium name="Lawrence Berkeley National Laboratory"/>
            <person name="Steindorff A."/>
            <person name="Hensen N."/>
            <person name="Bonometti L."/>
            <person name="Westerberg I."/>
            <person name="Brannstrom I.O."/>
            <person name="Guillou S."/>
            <person name="Cros-Aarteil S."/>
            <person name="Calhoun S."/>
            <person name="Haridas S."/>
            <person name="Kuo A."/>
            <person name="Mondo S."/>
            <person name="Pangilinan J."/>
            <person name="Riley R."/>
            <person name="Labutti K."/>
            <person name="Andreopoulos B."/>
            <person name="Lipzen A."/>
            <person name="Chen C."/>
            <person name="Yanf M."/>
            <person name="Daum C."/>
            <person name="Ng V."/>
            <person name="Clum A."/>
            <person name="Ohm R."/>
            <person name="Martin F."/>
            <person name="Silar P."/>
            <person name="Natvig D."/>
            <person name="Lalanne C."/>
            <person name="Gautier V."/>
            <person name="Ament-Velasquez S.L."/>
            <person name="Kruys A."/>
            <person name="Hutchinson M.I."/>
            <person name="Powell A.J."/>
            <person name="Barry K."/>
            <person name="Miller A.N."/>
            <person name="Grigoriev I.V."/>
            <person name="Debuchy R."/>
            <person name="Gladieux P."/>
            <person name="Thoren M.H."/>
            <person name="Johannesson H."/>
        </authorList>
    </citation>
    <scope>NUCLEOTIDE SEQUENCE</scope>
    <source>
        <strain evidence="1">CBS 359.72</strain>
    </source>
</reference>
<name>A0AAN7CK06_9PEZI</name>
<dbReference type="EMBL" id="MU857806">
    <property type="protein sequence ID" value="KAK4243534.1"/>
    <property type="molecule type" value="Genomic_DNA"/>
</dbReference>
<evidence type="ECO:0000313" key="1">
    <source>
        <dbReference type="EMBL" id="KAK4243534.1"/>
    </source>
</evidence>
<gene>
    <name evidence="1" type="ORF">C7999DRAFT_36136</name>
</gene>
<reference evidence="1" key="1">
    <citation type="journal article" date="2023" name="Mol. Phylogenet. Evol.">
        <title>Genome-scale phylogeny and comparative genomics of the fungal order Sordariales.</title>
        <authorList>
            <person name="Hensen N."/>
            <person name="Bonometti L."/>
            <person name="Westerberg I."/>
            <person name="Brannstrom I.O."/>
            <person name="Guillou S."/>
            <person name="Cros-Aarteil S."/>
            <person name="Calhoun S."/>
            <person name="Haridas S."/>
            <person name="Kuo A."/>
            <person name="Mondo S."/>
            <person name="Pangilinan J."/>
            <person name="Riley R."/>
            <person name="LaButti K."/>
            <person name="Andreopoulos B."/>
            <person name="Lipzen A."/>
            <person name="Chen C."/>
            <person name="Yan M."/>
            <person name="Daum C."/>
            <person name="Ng V."/>
            <person name="Clum A."/>
            <person name="Steindorff A."/>
            <person name="Ohm R.A."/>
            <person name="Martin F."/>
            <person name="Silar P."/>
            <person name="Natvig D.O."/>
            <person name="Lalanne C."/>
            <person name="Gautier V."/>
            <person name="Ament-Velasquez S.L."/>
            <person name="Kruys A."/>
            <person name="Hutchinson M.I."/>
            <person name="Powell A.J."/>
            <person name="Barry K."/>
            <person name="Miller A.N."/>
            <person name="Grigoriev I.V."/>
            <person name="Debuchy R."/>
            <person name="Gladieux P."/>
            <person name="Hiltunen Thoren M."/>
            <person name="Johannesson H."/>
        </authorList>
    </citation>
    <scope>NUCLEOTIDE SEQUENCE</scope>
    <source>
        <strain evidence="1">CBS 359.72</strain>
    </source>
</reference>
<accession>A0AAN7CK06</accession>
<proteinExistence type="predicted"/>
<organism evidence="1 2">
    <name type="scientific">Corynascus novoguineensis</name>
    <dbReference type="NCBI Taxonomy" id="1126955"/>
    <lineage>
        <taxon>Eukaryota</taxon>
        <taxon>Fungi</taxon>
        <taxon>Dikarya</taxon>
        <taxon>Ascomycota</taxon>
        <taxon>Pezizomycotina</taxon>
        <taxon>Sordariomycetes</taxon>
        <taxon>Sordariomycetidae</taxon>
        <taxon>Sordariales</taxon>
        <taxon>Chaetomiaceae</taxon>
        <taxon>Corynascus</taxon>
    </lineage>
</organism>